<dbReference type="PIRSF" id="PIRSF006444">
    <property type="entry name" value="PaaK"/>
    <property type="match status" value="1"/>
</dbReference>
<dbReference type="EMBL" id="SOFF01000030">
    <property type="protein sequence ID" value="TFB89043.1"/>
    <property type="molecule type" value="Genomic_DNA"/>
</dbReference>
<dbReference type="STRING" id="1424661.SAMN05216281_1023"/>
<dbReference type="NCBIfam" id="TIGR02155">
    <property type="entry name" value="PA_CoA_ligase"/>
    <property type="match status" value="1"/>
</dbReference>
<comment type="pathway">
    <text evidence="4 9">Aromatic compound metabolism; phenylacetate degradation.</text>
</comment>
<evidence type="ECO:0000256" key="5">
    <source>
        <dbReference type="ARBA" id="ARBA00061566"/>
    </source>
</evidence>
<reference evidence="12 13" key="1">
    <citation type="submission" date="2019-03" db="EMBL/GenBank/DDBJ databases">
        <title>Genomics of glacier-inhabiting Cryobacterium strains.</title>
        <authorList>
            <person name="Liu Q."/>
            <person name="Xin Y.-H."/>
        </authorList>
    </citation>
    <scope>NUCLEOTIDE SEQUENCE [LARGE SCALE GENOMIC DNA]</scope>
    <source>
        <strain evidence="12 13">Hh15</strain>
    </source>
</reference>
<keyword evidence="2 9" id="KW-0436">Ligase</keyword>
<evidence type="ECO:0000256" key="9">
    <source>
        <dbReference type="PIRNR" id="PIRNR006444"/>
    </source>
</evidence>
<dbReference type="InterPro" id="IPR000873">
    <property type="entry name" value="AMP-dep_synth/lig_dom"/>
</dbReference>
<dbReference type="Proteomes" id="UP000297654">
    <property type="component" value="Unassembled WGS sequence"/>
</dbReference>
<comment type="similarity">
    <text evidence="5 9">Belongs to the phenylacetyl-CoA ligase family.</text>
</comment>
<dbReference type="RefSeq" id="WP_092106861.1">
    <property type="nucleotide sequence ID" value="NZ_FOCN01000002.1"/>
</dbReference>
<dbReference type="AlphaFoldDB" id="A0A1H8BLG2"/>
<evidence type="ECO:0000313" key="13">
    <source>
        <dbReference type="Proteomes" id="UP000297654"/>
    </source>
</evidence>
<dbReference type="GO" id="GO:0010124">
    <property type="term" value="P:phenylacetate catabolic process"/>
    <property type="evidence" value="ECO:0007669"/>
    <property type="project" value="UniProtKB-UniRule"/>
</dbReference>
<evidence type="ECO:0000256" key="7">
    <source>
        <dbReference type="ARBA" id="ARBA00068695"/>
    </source>
</evidence>
<dbReference type="GO" id="GO:0047475">
    <property type="term" value="F:phenylacetate-CoA ligase activity"/>
    <property type="evidence" value="ECO:0007669"/>
    <property type="project" value="UniProtKB-EC"/>
</dbReference>
<dbReference type="Gene3D" id="3.40.50.12780">
    <property type="entry name" value="N-terminal domain of ligase-like"/>
    <property type="match status" value="1"/>
</dbReference>
<comment type="subunit">
    <text evidence="1">Monomer.</text>
</comment>
<accession>A0A1H8BLG2</accession>
<proteinExistence type="inferred from homology"/>
<dbReference type="Pfam" id="PF00501">
    <property type="entry name" value="AMP-binding"/>
    <property type="match status" value="1"/>
</dbReference>
<evidence type="ECO:0000259" key="10">
    <source>
        <dbReference type="Pfam" id="PF00501"/>
    </source>
</evidence>
<dbReference type="InterPro" id="IPR045851">
    <property type="entry name" value="AMP-bd_C_sf"/>
</dbReference>
<dbReference type="Gene3D" id="3.30.300.30">
    <property type="match status" value="1"/>
</dbReference>
<dbReference type="GO" id="GO:0000166">
    <property type="term" value="F:nucleotide binding"/>
    <property type="evidence" value="ECO:0007669"/>
    <property type="project" value="UniProtKB-KW"/>
</dbReference>
<keyword evidence="13" id="KW-1185">Reference proteome</keyword>
<dbReference type="InterPro" id="IPR051414">
    <property type="entry name" value="Adenylate-forming_Reductase"/>
</dbReference>
<evidence type="ECO:0000313" key="12">
    <source>
        <dbReference type="EMBL" id="TFB89043.1"/>
    </source>
</evidence>
<organism evidence="12 13">
    <name type="scientific">Cryobacterium luteum</name>
    <dbReference type="NCBI Taxonomy" id="1424661"/>
    <lineage>
        <taxon>Bacteria</taxon>
        <taxon>Bacillati</taxon>
        <taxon>Actinomycetota</taxon>
        <taxon>Actinomycetes</taxon>
        <taxon>Micrococcales</taxon>
        <taxon>Microbacteriaceae</taxon>
        <taxon>Cryobacterium</taxon>
    </lineage>
</organism>
<evidence type="ECO:0000256" key="1">
    <source>
        <dbReference type="ARBA" id="ARBA00011245"/>
    </source>
</evidence>
<dbReference type="PANTHER" id="PTHR43439:SF1">
    <property type="entry name" value="PHENYLACETATE-COENZYME A LIGASE"/>
    <property type="match status" value="1"/>
</dbReference>
<evidence type="ECO:0000256" key="8">
    <source>
        <dbReference type="ARBA" id="ARBA00075111"/>
    </source>
</evidence>
<feature type="domain" description="AMP-dependent ligase C-terminal" evidence="11">
    <location>
        <begin position="346"/>
        <end position="439"/>
    </location>
</feature>
<comment type="catalytic activity">
    <reaction evidence="9">
        <text>2-phenylacetate + ATP + CoA = phenylacetyl-CoA + AMP + diphosphate</text>
        <dbReference type="Rhea" id="RHEA:20956"/>
        <dbReference type="ChEBI" id="CHEBI:18401"/>
        <dbReference type="ChEBI" id="CHEBI:30616"/>
        <dbReference type="ChEBI" id="CHEBI:33019"/>
        <dbReference type="ChEBI" id="CHEBI:57287"/>
        <dbReference type="ChEBI" id="CHEBI:57390"/>
        <dbReference type="ChEBI" id="CHEBI:456215"/>
        <dbReference type="EC" id="6.2.1.30"/>
    </reaction>
</comment>
<dbReference type="InterPro" id="IPR028154">
    <property type="entry name" value="AMP-dep_Lig_C"/>
</dbReference>
<dbReference type="InterPro" id="IPR049623">
    <property type="entry name" value="PA_CoA_lig_proteobact_actino"/>
</dbReference>
<evidence type="ECO:0000256" key="3">
    <source>
        <dbReference type="ARBA" id="ARBA00022741"/>
    </source>
</evidence>
<name>A0A1H8BLG2_9MICO</name>
<sequence length="439" mass="48440">MSTLTKTRLHAPALEELDAAERMSQGEIRALQLTRLQHTVRHAYENVPLYTRKFDAAGVHPDDIRSLEDVSLLPFTTKEDLRVSYPFGMFAVPMDQVARIHTSSGTTGLPTVVGYTKNDLAMWAGLVARSLRASGVRPGMKVHNAYGYGLFTGGLGAHAGIEALGACAIPMSGGQTNKQVQMITDFEPDVILSTPSYLLTITDAMVAAGLDPRRSSLKVGVLGAEPWTNQMRRELEDRLDFDALDIYGLSEVMGPGVGNECIESKDGPHLWEDHFLPEIINGDTGVTLPDGETGELVFTSLTKEAFPVIRYRTRDLTRLLPGTARPGMRRMEKITGRNDDMIILRGVNLFPTQIEEIVLGIEHLSPHFVLELTRPSRMDELTVRIERHEHTDDAASAAARALLIDLIKDRIGSSVNVLIVEPGTLERSTGKHKRVYDLR</sequence>
<dbReference type="FunFam" id="3.40.50.12780:FF:000016">
    <property type="entry name" value="Phenylacetate-coenzyme A ligase"/>
    <property type="match status" value="1"/>
</dbReference>
<evidence type="ECO:0000259" key="11">
    <source>
        <dbReference type="Pfam" id="PF14535"/>
    </source>
</evidence>
<dbReference type="SUPFAM" id="SSF56801">
    <property type="entry name" value="Acetyl-CoA synthetase-like"/>
    <property type="match status" value="1"/>
</dbReference>
<evidence type="ECO:0000256" key="2">
    <source>
        <dbReference type="ARBA" id="ARBA00022598"/>
    </source>
</evidence>
<dbReference type="UniPathway" id="UPA00930"/>
<evidence type="ECO:0000256" key="4">
    <source>
        <dbReference type="ARBA" id="ARBA00060591"/>
    </source>
</evidence>
<dbReference type="PANTHER" id="PTHR43439">
    <property type="entry name" value="PHENYLACETATE-COENZYME A LIGASE"/>
    <property type="match status" value="1"/>
</dbReference>
<comment type="caution">
    <text evidence="12">The sequence shown here is derived from an EMBL/GenBank/DDBJ whole genome shotgun (WGS) entry which is preliminary data.</text>
</comment>
<dbReference type="InterPro" id="IPR042099">
    <property type="entry name" value="ANL_N_sf"/>
</dbReference>
<comment type="function">
    <text evidence="9">Catalyzes the activation of phenylacetic acid (PA) to phenylacetyl-CoA (PA-CoA).</text>
</comment>
<gene>
    <name evidence="12" type="primary">paaF</name>
    <name evidence="12" type="ORF">E3O10_09045</name>
</gene>
<evidence type="ECO:0000256" key="6">
    <source>
        <dbReference type="ARBA" id="ARBA00066629"/>
    </source>
</evidence>
<dbReference type="InterPro" id="IPR011880">
    <property type="entry name" value="PA_CoA_ligase"/>
</dbReference>
<feature type="domain" description="AMP-dependent synthetase/ligase" evidence="10">
    <location>
        <begin position="92"/>
        <end position="299"/>
    </location>
</feature>
<dbReference type="CDD" id="cd05913">
    <property type="entry name" value="PaaK"/>
    <property type="match status" value="1"/>
</dbReference>
<dbReference type="EC" id="6.2.1.30" evidence="6 9"/>
<dbReference type="Pfam" id="PF14535">
    <property type="entry name" value="AMP-binding_C_2"/>
    <property type="match status" value="1"/>
</dbReference>
<keyword evidence="3 9" id="KW-0547">Nucleotide-binding</keyword>
<protein>
    <recommendedName>
        <fullName evidence="7 9">Phenylacetate-coenzyme A ligase</fullName>
        <ecNumber evidence="6 9">6.2.1.30</ecNumber>
    </recommendedName>
    <alternativeName>
        <fullName evidence="8 9">Phenylacetyl-CoA ligase</fullName>
    </alternativeName>
</protein>
<dbReference type="OrthoDB" id="580775at2"/>